<name>A0A0S4TVB3_RALSL</name>
<accession>A0A0S4TVB3</accession>
<gene>
    <name evidence="2" type="ORF">RUN39_v1_610005</name>
</gene>
<evidence type="ECO:0000313" key="2">
    <source>
        <dbReference type="EMBL" id="CUV13697.1"/>
    </source>
</evidence>
<dbReference type="InterPro" id="IPR051044">
    <property type="entry name" value="MAG_DAG_Lipase"/>
</dbReference>
<evidence type="ECO:0000259" key="1">
    <source>
        <dbReference type="Pfam" id="PF12697"/>
    </source>
</evidence>
<dbReference type="EMBL" id="LN899819">
    <property type="protein sequence ID" value="CUV13697.1"/>
    <property type="molecule type" value="Genomic_DNA"/>
</dbReference>
<protein>
    <submittedName>
        <fullName evidence="2">Putative Lysophospholipase</fullName>
    </submittedName>
</protein>
<feature type="domain" description="AB hydrolase-1" evidence="1">
    <location>
        <begin position="96"/>
        <end position="219"/>
    </location>
</feature>
<proteinExistence type="predicted"/>
<dbReference type="InterPro" id="IPR000073">
    <property type="entry name" value="AB_hydrolase_1"/>
</dbReference>
<dbReference type="Pfam" id="PF12697">
    <property type="entry name" value="Abhydrolase_6"/>
    <property type="match status" value="1"/>
</dbReference>
<reference evidence="2" key="1">
    <citation type="submission" date="2015-10" db="EMBL/GenBank/DDBJ databases">
        <authorList>
            <person name="Gilbert D.G."/>
        </authorList>
    </citation>
    <scope>NUCLEOTIDE SEQUENCE</scope>
    <source>
        <strain evidence="2">Phyl III-seqv23</strain>
    </source>
</reference>
<dbReference type="AlphaFoldDB" id="A0A0S4TVB3"/>
<dbReference type="InterPro" id="IPR029058">
    <property type="entry name" value="AB_hydrolase_fold"/>
</dbReference>
<dbReference type="PATRIC" id="fig|305.106.peg.598"/>
<sequence length="304" mass="33639">MTTQESRPTASSSSETSAHGAAGDFRITALRRLLPWACRIAPNLTARACLRLFLTPVRAKRPAWEKAFLAEAEMAAMAFGTHQVATYRWGRGDKKILLCHGWSGRGSQLGAFVQPLVAAGYSVHAFDAIAHGGSSGKQTDMIEYSALVAHMAKKLGPFDAIIGHSFGAANVVIAKHRHRFETGKLVLLSCFSDGEWVLNRFAEFLNISPRVLRTLKDLHERRRDGSFSWSEMNIAKMAGEETLPVLFIHDRSDKEVPHAQMEVFSGSGKPNFRFVSTEGMGHRRIVRDEKVVREVCQFVASGRS</sequence>
<dbReference type="Gene3D" id="3.40.50.1820">
    <property type="entry name" value="alpha/beta hydrolase"/>
    <property type="match status" value="1"/>
</dbReference>
<dbReference type="SUPFAM" id="SSF53474">
    <property type="entry name" value="alpha/beta-Hydrolases"/>
    <property type="match status" value="1"/>
</dbReference>
<organism evidence="2">
    <name type="scientific">Ralstonia solanacearum</name>
    <name type="common">Pseudomonas solanacearum</name>
    <dbReference type="NCBI Taxonomy" id="305"/>
    <lineage>
        <taxon>Bacteria</taxon>
        <taxon>Pseudomonadati</taxon>
        <taxon>Pseudomonadota</taxon>
        <taxon>Betaproteobacteria</taxon>
        <taxon>Burkholderiales</taxon>
        <taxon>Burkholderiaceae</taxon>
        <taxon>Ralstonia</taxon>
        <taxon>Ralstonia solanacearum species complex</taxon>
    </lineage>
</organism>
<dbReference type="PANTHER" id="PTHR11614">
    <property type="entry name" value="PHOSPHOLIPASE-RELATED"/>
    <property type="match status" value="1"/>
</dbReference>